<evidence type="ECO:0000313" key="2">
    <source>
        <dbReference type="EMBL" id="STD13415.1"/>
    </source>
</evidence>
<sequence>MTPLGAVVAMAGVTYLLRAIPLITVRRRITNIWVLSFLHYVPSAVLTAMTIPAVVTATSTPLSGMTALAVAVALALARRSLMGVALGAALSVLIVEGAMSLI</sequence>
<accession>A0AA46BPP0</accession>
<dbReference type="AlphaFoldDB" id="A0AA46BPP0"/>
<feature type="transmembrane region" description="Helical" evidence="1">
    <location>
        <begin position="6"/>
        <end position="25"/>
    </location>
</feature>
<feature type="transmembrane region" description="Helical" evidence="1">
    <location>
        <begin position="84"/>
        <end position="101"/>
    </location>
</feature>
<keyword evidence="1" id="KW-1133">Transmembrane helix</keyword>
<dbReference type="EMBL" id="UFYA01000001">
    <property type="protein sequence ID" value="STD13415.1"/>
    <property type="molecule type" value="Genomic_DNA"/>
</dbReference>
<name>A0AA46BPP0_9MICO</name>
<feature type="transmembrane region" description="Helical" evidence="1">
    <location>
        <begin position="61"/>
        <end position="77"/>
    </location>
</feature>
<keyword evidence="1" id="KW-0812">Transmembrane</keyword>
<gene>
    <name evidence="2" type="ORF">NCTC7915_01910</name>
</gene>
<reference evidence="2 3" key="1">
    <citation type="submission" date="2018-06" db="EMBL/GenBank/DDBJ databases">
        <authorList>
            <consortium name="Pathogen Informatics"/>
            <person name="Doyle S."/>
        </authorList>
    </citation>
    <scope>NUCLEOTIDE SEQUENCE [LARGE SCALE GENOMIC DNA]</scope>
    <source>
        <strain evidence="2 3">NCTC7915</strain>
    </source>
</reference>
<feature type="transmembrane region" description="Helical" evidence="1">
    <location>
        <begin position="32"/>
        <end position="55"/>
    </location>
</feature>
<dbReference type="InterPro" id="IPR008407">
    <property type="entry name" value="Brnchd-chn_aa_trnsp_AzlD"/>
</dbReference>
<keyword evidence="1" id="KW-0472">Membrane</keyword>
<protein>
    <submittedName>
        <fullName evidence="2">Predicted membrane protein</fullName>
    </submittedName>
</protein>
<evidence type="ECO:0000256" key="1">
    <source>
        <dbReference type="SAM" id="Phobius"/>
    </source>
</evidence>
<proteinExistence type="predicted"/>
<evidence type="ECO:0000313" key="3">
    <source>
        <dbReference type="Proteomes" id="UP000254118"/>
    </source>
</evidence>
<dbReference type="Pfam" id="PF05437">
    <property type="entry name" value="AzlD"/>
    <property type="match status" value="1"/>
</dbReference>
<dbReference type="Proteomes" id="UP000254118">
    <property type="component" value="Unassembled WGS sequence"/>
</dbReference>
<organism evidence="2 3">
    <name type="scientific">Dermatophilus congolensis</name>
    <dbReference type="NCBI Taxonomy" id="1863"/>
    <lineage>
        <taxon>Bacteria</taxon>
        <taxon>Bacillati</taxon>
        <taxon>Actinomycetota</taxon>
        <taxon>Actinomycetes</taxon>
        <taxon>Micrococcales</taxon>
        <taxon>Dermatophilaceae</taxon>
        <taxon>Dermatophilus</taxon>
    </lineage>
</organism>
<comment type="caution">
    <text evidence="2">The sequence shown here is derived from an EMBL/GenBank/DDBJ whole genome shotgun (WGS) entry which is preliminary data.</text>
</comment>
<dbReference type="RefSeq" id="WP_115031545.1">
    <property type="nucleotide sequence ID" value="NZ_UFYA01000001.1"/>
</dbReference>